<feature type="transmembrane region" description="Helical" evidence="6">
    <location>
        <begin position="498"/>
        <end position="518"/>
    </location>
</feature>
<dbReference type="EnsemblMetazoa" id="XM_038221825.1">
    <property type="protein sequence ID" value="XP_038077753.1"/>
    <property type="gene ID" value="LOC119745466"/>
</dbReference>
<dbReference type="InterPro" id="IPR029485">
    <property type="entry name" value="CAT_C"/>
</dbReference>
<dbReference type="Pfam" id="PF13520">
    <property type="entry name" value="AA_permease_2"/>
    <property type="match status" value="1"/>
</dbReference>
<reference evidence="8" key="1">
    <citation type="submission" date="2022-11" db="UniProtKB">
        <authorList>
            <consortium name="EnsemblMetazoa"/>
        </authorList>
    </citation>
    <scope>IDENTIFICATION</scope>
</reference>
<feature type="transmembrane region" description="Helical" evidence="6">
    <location>
        <begin position="32"/>
        <end position="54"/>
    </location>
</feature>
<dbReference type="PANTHER" id="PTHR43243">
    <property type="entry name" value="INNER MEMBRANE TRANSPORTER YGJI-RELATED"/>
    <property type="match status" value="1"/>
</dbReference>
<proteinExistence type="predicted"/>
<keyword evidence="3 6" id="KW-1133">Transmembrane helix</keyword>
<dbReference type="OrthoDB" id="3900342at2759"/>
<dbReference type="InterPro" id="IPR002293">
    <property type="entry name" value="AA/rel_permease1"/>
</dbReference>
<feature type="transmembrane region" description="Helical" evidence="6">
    <location>
        <begin position="228"/>
        <end position="253"/>
    </location>
</feature>
<feature type="transmembrane region" description="Helical" evidence="6">
    <location>
        <begin position="265"/>
        <end position="290"/>
    </location>
</feature>
<feature type="transmembrane region" description="Helical" evidence="6">
    <location>
        <begin position="170"/>
        <end position="191"/>
    </location>
</feature>
<dbReference type="AlphaFoldDB" id="A0A914BN90"/>
<feature type="transmembrane region" description="Helical" evidence="6">
    <location>
        <begin position="363"/>
        <end position="381"/>
    </location>
</feature>
<sequence length="624" mass="67198">MAMLQSCIDICSSFFRRRGTLKESNSSQLKRCLTAADLTFVGIGAMLGSGVYILPGEIAGEMAGPAAVLSFLIAGLVALLNGFCFLECAGQIPQTGAAYVYAYASLGELVAFLVGWNAIAARVMSLVYVAQGWSAYFDDVIGGHIRNFTIEFVLQGEEWDAPLLTNFPDFTAGVVILLGSIPVVWGVDIFVTGNTILVVLNMVVVALVFVVSMVYADLSLLTKHGFFPFGFSGVMKGAVAASVGFCGFEAIALSSEEAHNPSRGLPIGLINAFGVSFSAFIAATLSLTVLSDYKDIQPKSSFASAFGMIGVDWLRYIVSLGAISSMTGGILTHSYCLSRFVYPMSRDGLLPALLAKTNERTKTPIWATMFGTSLAVIFSVVMDFASVINVISLLYLTEFAVVCSAVVILRYSPRARSGYVSMDGRDEDTENGTSRDEMTEMNPHDQMVTESNALIDPQSNGSGTVTHGILDCLANAQFIPKPISFILRTIRRHPRRTVISSLGLHVMFGIVLVALLTYKMDAFKQLEGAVVFGIIVSGGVSVVACCPLLFVPQYDADISFKIPLMPWLPLVALLCDIILIFQLDGLAFVTILIWMCFGLLIYLLYGIKHSLAATKCEDSNLNGN</sequence>
<dbReference type="PIRSF" id="PIRSF006060">
    <property type="entry name" value="AA_transporter"/>
    <property type="match status" value="1"/>
</dbReference>
<feature type="transmembrane region" description="Helical" evidence="6">
    <location>
        <begin position="198"/>
        <end position="216"/>
    </location>
</feature>
<feature type="transmembrane region" description="Helical" evidence="6">
    <location>
        <begin position="98"/>
        <end position="119"/>
    </location>
</feature>
<comment type="subcellular location">
    <subcellularLocation>
        <location evidence="1">Membrane</location>
        <topology evidence="1">Multi-pass membrane protein</topology>
    </subcellularLocation>
</comment>
<evidence type="ECO:0000259" key="7">
    <source>
        <dbReference type="Pfam" id="PF13906"/>
    </source>
</evidence>
<evidence type="ECO:0000256" key="4">
    <source>
        <dbReference type="ARBA" id="ARBA00023136"/>
    </source>
</evidence>
<dbReference type="GeneID" id="119745466"/>
<feature type="transmembrane region" description="Helical" evidence="6">
    <location>
        <begin position="562"/>
        <end position="581"/>
    </location>
</feature>
<evidence type="ECO:0000256" key="6">
    <source>
        <dbReference type="SAM" id="Phobius"/>
    </source>
</evidence>
<evidence type="ECO:0000313" key="9">
    <source>
        <dbReference type="Proteomes" id="UP000887568"/>
    </source>
</evidence>
<dbReference type="RefSeq" id="XP_038077753.1">
    <property type="nucleotide sequence ID" value="XM_038221825.1"/>
</dbReference>
<dbReference type="Gene3D" id="1.20.1740.10">
    <property type="entry name" value="Amino acid/polyamine transporter I"/>
    <property type="match status" value="2"/>
</dbReference>
<feature type="domain" description="Cationic amino acid transporter C-terminal" evidence="7">
    <location>
        <begin position="560"/>
        <end position="610"/>
    </location>
</feature>
<dbReference type="GO" id="GO:0015171">
    <property type="term" value="F:amino acid transmembrane transporter activity"/>
    <property type="evidence" value="ECO:0007669"/>
    <property type="project" value="TreeGrafter"/>
</dbReference>
<accession>A0A914BN90</accession>
<evidence type="ECO:0000256" key="5">
    <source>
        <dbReference type="SAM" id="MobiDB-lite"/>
    </source>
</evidence>
<dbReference type="GO" id="GO:0005886">
    <property type="term" value="C:plasma membrane"/>
    <property type="evidence" value="ECO:0007669"/>
    <property type="project" value="TreeGrafter"/>
</dbReference>
<dbReference type="Pfam" id="PF13906">
    <property type="entry name" value="AA_permease_C"/>
    <property type="match status" value="1"/>
</dbReference>
<dbReference type="PANTHER" id="PTHR43243:SF20">
    <property type="entry name" value="CATIONIC AMINO ACID TRANSPORTER 3"/>
    <property type="match status" value="1"/>
</dbReference>
<feature type="transmembrane region" description="Helical" evidence="6">
    <location>
        <begin position="316"/>
        <end position="342"/>
    </location>
</feature>
<feature type="transmembrane region" description="Helical" evidence="6">
    <location>
        <begin position="66"/>
        <end position="86"/>
    </location>
</feature>
<keyword evidence="9" id="KW-1185">Reference proteome</keyword>
<evidence type="ECO:0000256" key="2">
    <source>
        <dbReference type="ARBA" id="ARBA00022692"/>
    </source>
</evidence>
<feature type="transmembrane region" description="Helical" evidence="6">
    <location>
        <begin position="530"/>
        <end position="550"/>
    </location>
</feature>
<evidence type="ECO:0000256" key="3">
    <source>
        <dbReference type="ARBA" id="ARBA00022989"/>
    </source>
</evidence>
<feature type="region of interest" description="Disordered" evidence="5">
    <location>
        <begin position="421"/>
        <end position="441"/>
    </location>
</feature>
<keyword evidence="2 6" id="KW-0812">Transmembrane</keyword>
<feature type="transmembrane region" description="Helical" evidence="6">
    <location>
        <begin position="587"/>
        <end position="605"/>
    </location>
</feature>
<dbReference type="Proteomes" id="UP000887568">
    <property type="component" value="Unplaced"/>
</dbReference>
<feature type="transmembrane region" description="Helical" evidence="6">
    <location>
        <begin position="387"/>
        <end position="409"/>
    </location>
</feature>
<evidence type="ECO:0000313" key="8">
    <source>
        <dbReference type="EnsemblMetazoa" id="XP_038077753.1"/>
    </source>
</evidence>
<organism evidence="8 9">
    <name type="scientific">Patiria miniata</name>
    <name type="common">Bat star</name>
    <name type="synonym">Asterina miniata</name>
    <dbReference type="NCBI Taxonomy" id="46514"/>
    <lineage>
        <taxon>Eukaryota</taxon>
        <taxon>Metazoa</taxon>
        <taxon>Echinodermata</taxon>
        <taxon>Eleutherozoa</taxon>
        <taxon>Asterozoa</taxon>
        <taxon>Asteroidea</taxon>
        <taxon>Valvatacea</taxon>
        <taxon>Valvatida</taxon>
        <taxon>Asterinidae</taxon>
        <taxon>Patiria</taxon>
    </lineage>
</organism>
<name>A0A914BN90_PATMI</name>
<keyword evidence="4 6" id="KW-0472">Membrane</keyword>
<protein>
    <recommendedName>
        <fullName evidence="7">Cationic amino acid transporter C-terminal domain-containing protein</fullName>
    </recommendedName>
</protein>
<evidence type="ECO:0000256" key="1">
    <source>
        <dbReference type="ARBA" id="ARBA00004141"/>
    </source>
</evidence>